<keyword evidence="1" id="KW-1133">Transmembrane helix</keyword>
<dbReference type="STRING" id="765420.OSCT_1726"/>
<comment type="caution">
    <text evidence="2">The sequence shown here is derived from an EMBL/GenBank/DDBJ whole genome shotgun (WGS) entry which is preliminary data.</text>
</comment>
<feature type="transmembrane region" description="Helical" evidence="1">
    <location>
        <begin position="453"/>
        <end position="471"/>
    </location>
</feature>
<proteinExistence type="predicted"/>
<feature type="transmembrane region" description="Helical" evidence="1">
    <location>
        <begin position="378"/>
        <end position="403"/>
    </location>
</feature>
<dbReference type="eggNOG" id="COG5617">
    <property type="taxonomic scope" value="Bacteria"/>
</dbReference>
<sequence>MWCFGGFAAKTPQKNIFGGGAAAQKTPHRVSSIIETMKRTLPEWAIALCMSLGLGVLLTWPLVTRFSTDLPGRAHKDGLEDAYQNVWNLWWTVQAFERPAHLLITDRFFFPETPNLFYHTLAPINTLLVAPVTALWGPIAGFNTVAMLSFALGGLGMWVLARQRVGHGAALLAALVFIASPFHMAALVSDGQLQIFAIQWIPWYVHFLLRSLKDGAAPRLRRPRTAANWLWAGGFLALSAWSDWYYTLFLLIFTLLAVLWHLFQQRQAAGLRGVMLHLVGVGLVAGVGAAPLVLPMLWEASQHTYMNTYPPDDPARLSADLLGFLVPAQLHALWGGAPLGWGVSFAVNRRFYVGVGVAILALLALWKRPAARPWGLMALIFGLLALGAELRVNGVATGIPLPYAFIANLPVVRLTRQPDRFDVLVTLALAMLVAHGATWLTAQIRQPRWRTPLFLLVAGLLLLDYLPAPIITRTPPVPPFFAALPHTDDGALLEYPFHVDGAYRDAERMLFQTIHTRPISGGYHSRPYPQLQLGLPALRDLAAGMLASDIAAEPGGWAAGLRTIGYRYIIGYKQRPLGPRNLQPEQEATFRQLVEAGLGVPGPIYTDDWMIVYEVPQATPAPVVQIRDGWGSVERPAESAAFRWMGTAAELGLIVPQAGTYLLSLEALPAAAPRHMQLDLPTGPVDVTMPAGTRTYTLLLHLPAGRSLIGLRSLDPPTSGHALEGNGDMRPISVRVSNISLQMVLDS</sequence>
<dbReference type="HOGENOM" id="CLU_022594_0_0_0"/>
<feature type="transmembrane region" description="Helical" evidence="1">
    <location>
        <begin position="168"/>
        <end position="187"/>
    </location>
</feature>
<dbReference type="AlphaFoldDB" id="E1IEH5"/>
<dbReference type="EMBL" id="ADVR01000053">
    <property type="protein sequence ID" value="EFO80367.1"/>
    <property type="molecule type" value="Genomic_DNA"/>
</dbReference>
<feature type="transmembrane region" description="Helical" evidence="1">
    <location>
        <begin position="423"/>
        <end position="441"/>
    </location>
</feature>
<name>E1IEH5_9CHLR</name>
<feature type="transmembrane region" description="Helical" evidence="1">
    <location>
        <begin position="275"/>
        <end position="298"/>
    </location>
</feature>
<reference evidence="2 3" key="1">
    <citation type="journal article" date="2011" name="J. Bacteriol.">
        <title>Draft genome sequence of the anoxygenic filamentous phototrophic bacterium Oscillochloris trichoides subsp. DG-6.</title>
        <authorList>
            <person name="Kuznetsov B.B."/>
            <person name="Ivanovsky R.N."/>
            <person name="Keppen O.I."/>
            <person name="Sukhacheva M.V."/>
            <person name="Bumazhkin B.K."/>
            <person name="Patutina E.O."/>
            <person name="Beletsky A.V."/>
            <person name="Mardanov A.V."/>
            <person name="Baslerov R.V."/>
            <person name="Panteleeva A.N."/>
            <person name="Kolganova T.V."/>
            <person name="Ravin N.V."/>
            <person name="Skryabin K.G."/>
        </authorList>
    </citation>
    <scope>NUCLEOTIDE SEQUENCE [LARGE SCALE GENOMIC DNA]</scope>
    <source>
        <strain evidence="2 3">DG-6</strain>
    </source>
</reference>
<evidence type="ECO:0008006" key="4">
    <source>
        <dbReference type="Google" id="ProtNLM"/>
    </source>
</evidence>
<feature type="transmembrane region" description="Helical" evidence="1">
    <location>
        <begin position="244"/>
        <end position="263"/>
    </location>
</feature>
<keyword evidence="1" id="KW-0472">Membrane</keyword>
<accession>E1IEH5</accession>
<feature type="transmembrane region" description="Helical" evidence="1">
    <location>
        <begin position="44"/>
        <end position="63"/>
    </location>
</feature>
<evidence type="ECO:0000256" key="1">
    <source>
        <dbReference type="SAM" id="Phobius"/>
    </source>
</evidence>
<organism evidence="2 3">
    <name type="scientific">Oscillochloris trichoides DG-6</name>
    <dbReference type="NCBI Taxonomy" id="765420"/>
    <lineage>
        <taxon>Bacteria</taxon>
        <taxon>Bacillati</taxon>
        <taxon>Chloroflexota</taxon>
        <taxon>Chloroflexia</taxon>
        <taxon>Chloroflexales</taxon>
        <taxon>Chloroflexineae</taxon>
        <taxon>Oscillochloridaceae</taxon>
        <taxon>Oscillochloris</taxon>
    </lineage>
</organism>
<evidence type="ECO:0000313" key="3">
    <source>
        <dbReference type="Proteomes" id="UP000054010"/>
    </source>
</evidence>
<gene>
    <name evidence="2" type="ORF">OSCT_1726</name>
</gene>
<feature type="transmembrane region" description="Helical" evidence="1">
    <location>
        <begin position="349"/>
        <end position="366"/>
    </location>
</feature>
<evidence type="ECO:0000313" key="2">
    <source>
        <dbReference type="EMBL" id="EFO80367.1"/>
    </source>
</evidence>
<dbReference type="Proteomes" id="UP000054010">
    <property type="component" value="Unassembled WGS sequence"/>
</dbReference>
<keyword evidence="1" id="KW-0812">Transmembrane</keyword>
<protein>
    <recommendedName>
        <fullName evidence="4">Membrane protein 6-pyruvoyl-tetrahydropterin synthase-related domain-containing protein</fullName>
    </recommendedName>
</protein>
<keyword evidence="3" id="KW-1185">Reference proteome</keyword>
<feature type="transmembrane region" description="Helical" evidence="1">
    <location>
        <begin position="142"/>
        <end position="161"/>
    </location>
</feature>